<dbReference type="EMBL" id="BMAW01025201">
    <property type="protein sequence ID" value="GFT91399.1"/>
    <property type="molecule type" value="Genomic_DNA"/>
</dbReference>
<dbReference type="Proteomes" id="UP000887013">
    <property type="component" value="Unassembled WGS sequence"/>
</dbReference>
<evidence type="ECO:0000313" key="2">
    <source>
        <dbReference type="Proteomes" id="UP000887013"/>
    </source>
</evidence>
<sequence>MQSRNISPVTKIGLHFLLSIFSFSDKISTKHVCIANRRRISFEISTLQDIFHVLLKVKSKKKEISTI</sequence>
<organism evidence="1 2">
    <name type="scientific">Nephila pilipes</name>
    <name type="common">Giant wood spider</name>
    <name type="synonym">Nephila maculata</name>
    <dbReference type="NCBI Taxonomy" id="299642"/>
    <lineage>
        <taxon>Eukaryota</taxon>
        <taxon>Metazoa</taxon>
        <taxon>Ecdysozoa</taxon>
        <taxon>Arthropoda</taxon>
        <taxon>Chelicerata</taxon>
        <taxon>Arachnida</taxon>
        <taxon>Araneae</taxon>
        <taxon>Araneomorphae</taxon>
        <taxon>Entelegynae</taxon>
        <taxon>Araneoidea</taxon>
        <taxon>Nephilidae</taxon>
        <taxon>Nephila</taxon>
    </lineage>
</organism>
<gene>
    <name evidence="1" type="ORF">NPIL_238321</name>
</gene>
<protein>
    <submittedName>
        <fullName evidence="1">Uncharacterized protein</fullName>
    </submittedName>
</protein>
<name>A0A8X6PVI2_NEPPI</name>
<evidence type="ECO:0000313" key="1">
    <source>
        <dbReference type="EMBL" id="GFT91399.1"/>
    </source>
</evidence>
<proteinExistence type="predicted"/>
<accession>A0A8X6PVI2</accession>
<reference evidence="1" key="1">
    <citation type="submission" date="2020-08" db="EMBL/GenBank/DDBJ databases">
        <title>Multicomponent nature underlies the extraordinary mechanical properties of spider dragline silk.</title>
        <authorList>
            <person name="Kono N."/>
            <person name="Nakamura H."/>
            <person name="Mori M."/>
            <person name="Yoshida Y."/>
            <person name="Ohtoshi R."/>
            <person name="Malay A.D."/>
            <person name="Moran D.A.P."/>
            <person name="Tomita M."/>
            <person name="Numata K."/>
            <person name="Arakawa K."/>
        </authorList>
    </citation>
    <scope>NUCLEOTIDE SEQUENCE</scope>
</reference>
<comment type="caution">
    <text evidence="1">The sequence shown here is derived from an EMBL/GenBank/DDBJ whole genome shotgun (WGS) entry which is preliminary data.</text>
</comment>
<dbReference type="AlphaFoldDB" id="A0A8X6PVI2"/>
<keyword evidence="2" id="KW-1185">Reference proteome</keyword>